<feature type="non-terminal residue" evidence="1">
    <location>
        <position position="29"/>
    </location>
</feature>
<comment type="caution">
    <text evidence="1">The sequence shown here is derived from an EMBL/GenBank/DDBJ whole genome shotgun (WGS) entry which is preliminary data.</text>
</comment>
<evidence type="ECO:0000313" key="1">
    <source>
        <dbReference type="EMBL" id="RWS21410.1"/>
    </source>
</evidence>
<accession>A0A443S1K8</accession>
<proteinExistence type="predicted"/>
<dbReference type="AlphaFoldDB" id="A0A443S1K8"/>
<gene>
    <name evidence="1" type="ORF">B4U80_07062</name>
</gene>
<name>A0A443S1K8_9ACAR</name>
<organism evidence="1 2">
    <name type="scientific">Leptotrombidium deliense</name>
    <dbReference type="NCBI Taxonomy" id="299467"/>
    <lineage>
        <taxon>Eukaryota</taxon>
        <taxon>Metazoa</taxon>
        <taxon>Ecdysozoa</taxon>
        <taxon>Arthropoda</taxon>
        <taxon>Chelicerata</taxon>
        <taxon>Arachnida</taxon>
        <taxon>Acari</taxon>
        <taxon>Acariformes</taxon>
        <taxon>Trombidiformes</taxon>
        <taxon>Prostigmata</taxon>
        <taxon>Anystina</taxon>
        <taxon>Parasitengona</taxon>
        <taxon>Trombiculoidea</taxon>
        <taxon>Trombiculidae</taxon>
        <taxon>Leptotrombidium</taxon>
    </lineage>
</organism>
<keyword evidence="2" id="KW-1185">Reference proteome</keyword>
<protein>
    <submittedName>
        <fullName evidence="1">Uncharacterized protein</fullName>
    </submittedName>
</protein>
<dbReference type="VEuPathDB" id="VectorBase:LDEU010629"/>
<evidence type="ECO:0000313" key="2">
    <source>
        <dbReference type="Proteomes" id="UP000288716"/>
    </source>
</evidence>
<dbReference type="Proteomes" id="UP000288716">
    <property type="component" value="Unassembled WGS sequence"/>
</dbReference>
<sequence>MLQYDIIEESSSDWCSRYLLLINLENLDD</sequence>
<reference evidence="1 2" key="1">
    <citation type="journal article" date="2018" name="Gigascience">
        <title>Genomes of trombidid mites reveal novel predicted allergens and laterally-transferred genes associated with secondary metabolism.</title>
        <authorList>
            <person name="Dong X."/>
            <person name="Chaisiri K."/>
            <person name="Xia D."/>
            <person name="Armstrong S.D."/>
            <person name="Fang Y."/>
            <person name="Donnelly M.J."/>
            <person name="Kadowaki T."/>
            <person name="McGarry J.W."/>
            <person name="Darby A.C."/>
            <person name="Makepeace B.L."/>
        </authorList>
    </citation>
    <scope>NUCLEOTIDE SEQUENCE [LARGE SCALE GENOMIC DNA]</scope>
    <source>
        <strain evidence="1">UoL-UT</strain>
    </source>
</reference>
<dbReference type="EMBL" id="NCKV01012340">
    <property type="protein sequence ID" value="RWS21410.1"/>
    <property type="molecule type" value="Genomic_DNA"/>
</dbReference>